<dbReference type="AlphaFoldDB" id="A0A1I5N9G0"/>
<dbReference type="SUPFAM" id="SSF159006">
    <property type="entry name" value="YopX-like"/>
    <property type="match status" value="1"/>
</dbReference>
<dbReference type="STRING" id="1884432.SAMN05518683_10331"/>
<keyword evidence="3" id="KW-1185">Reference proteome</keyword>
<proteinExistence type="predicted"/>
<dbReference type="EMBL" id="FOXD01000003">
    <property type="protein sequence ID" value="SFP17891.1"/>
    <property type="molecule type" value="Genomic_DNA"/>
</dbReference>
<evidence type="ECO:0000313" key="3">
    <source>
        <dbReference type="Proteomes" id="UP000198892"/>
    </source>
</evidence>
<dbReference type="Proteomes" id="UP000198892">
    <property type="component" value="Unassembled WGS sequence"/>
</dbReference>
<sequence>MKTVKFRGKSIETGEWLYGSLINNAFYQGETPVLFIIDTAKMDYDCFEDFTEQIDDFKVSCADQYTGLTDKCGTEIYEGDILQYDSPSPWHHHKYPIIFDDGAFQFDDEMDILEGFMLSQENIKYKHGFVIVGNIYEDPELLDVEA</sequence>
<evidence type="ECO:0000313" key="2">
    <source>
        <dbReference type="EMBL" id="SFP17891.1"/>
    </source>
</evidence>
<dbReference type="InterPro" id="IPR019096">
    <property type="entry name" value="YopX_protein"/>
</dbReference>
<evidence type="ECO:0000259" key="1">
    <source>
        <dbReference type="Pfam" id="PF09643"/>
    </source>
</evidence>
<name>A0A1I5N9G0_9BACI</name>
<feature type="domain" description="YopX protein" evidence="1">
    <location>
        <begin position="5"/>
        <end position="143"/>
    </location>
</feature>
<dbReference type="RefSeq" id="WP_093335196.1">
    <property type="nucleotide sequence ID" value="NZ_FOXD01000003.1"/>
</dbReference>
<protein>
    <submittedName>
        <fullName evidence="2">Phage uncharacterized protein TIGR01671</fullName>
    </submittedName>
</protein>
<reference evidence="3" key="1">
    <citation type="submission" date="2016-10" db="EMBL/GenBank/DDBJ databases">
        <authorList>
            <person name="Varghese N."/>
            <person name="Submissions S."/>
        </authorList>
    </citation>
    <scope>NUCLEOTIDE SEQUENCE [LARGE SCALE GENOMIC DNA]</scope>
    <source>
        <strain evidence="3">S7</strain>
    </source>
</reference>
<dbReference type="Pfam" id="PF09643">
    <property type="entry name" value="YopX"/>
    <property type="match status" value="1"/>
</dbReference>
<gene>
    <name evidence="2" type="ORF">SAMN05518683_10331</name>
</gene>
<dbReference type="OrthoDB" id="1809393at2"/>
<dbReference type="InterPro" id="IPR023385">
    <property type="entry name" value="YopX-like_C"/>
</dbReference>
<accession>A0A1I5N9G0</accession>
<dbReference type="Gene3D" id="2.30.30.290">
    <property type="entry name" value="YopX-like domains"/>
    <property type="match status" value="1"/>
</dbReference>
<organism evidence="2 3">
    <name type="scientific">Salibacterium halotolerans</name>
    <dbReference type="NCBI Taxonomy" id="1884432"/>
    <lineage>
        <taxon>Bacteria</taxon>
        <taxon>Bacillati</taxon>
        <taxon>Bacillota</taxon>
        <taxon>Bacilli</taxon>
        <taxon>Bacillales</taxon>
        <taxon>Bacillaceae</taxon>
    </lineage>
</organism>